<accession>A0A1B1YBY5</accession>
<keyword evidence="1" id="KW-0813">Transport</keyword>
<dbReference type="RefSeq" id="WP_015358546.1">
    <property type="nucleotide sequence ID" value="NZ_CP014672.1"/>
</dbReference>
<dbReference type="PROSITE" id="PS00211">
    <property type="entry name" value="ABC_TRANSPORTER_1"/>
    <property type="match status" value="1"/>
</dbReference>
<dbReference type="GO" id="GO:0016887">
    <property type="term" value="F:ATP hydrolysis activity"/>
    <property type="evidence" value="ECO:0007669"/>
    <property type="project" value="InterPro"/>
</dbReference>
<organism evidence="5 6">
    <name type="scientific">Thermoclostridium stercorarium subsp. thermolacticum DSM 2910</name>
    <dbReference type="NCBI Taxonomy" id="1121336"/>
    <lineage>
        <taxon>Bacteria</taxon>
        <taxon>Bacillati</taxon>
        <taxon>Bacillota</taxon>
        <taxon>Clostridia</taxon>
        <taxon>Eubacteriales</taxon>
        <taxon>Oscillospiraceae</taxon>
        <taxon>Thermoclostridium</taxon>
    </lineage>
</organism>
<name>A0A1B1YBY5_THEST</name>
<dbReference type="SMART" id="SM00382">
    <property type="entry name" value="AAA"/>
    <property type="match status" value="1"/>
</dbReference>
<evidence type="ECO:0000256" key="1">
    <source>
        <dbReference type="ARBA" id="ARBA00022448"/>
    </source>
</evidence>
<dbReference type="Proteomes" id="UP000092971">
    <property type="component" value="Chromosome"/>
</dbReference>
<dbReference type="CDD" id="cd03293">
    <property type="entry name" value="ABC_NrtD_SsuB_transporters"/>
    <property type="match status" value="1"/>
</dbReference>
<dbReference type="InterPro" id="IPR050166">
    <property type="entry name" value="ABC_transporter_ATP-bind"/>
</dbReference>
<gene>
    <name evidence="5" type="ORF">CSTERTH_04060</name>
</gene>
<evidence type="ECO:0000256" key="3">
    <source>
        <dbReference type="ARBA" id="ARBA00022840"/>
    </source>
</evidence>
<evidence type="ECO:0000313" key="5">
    <source>
        <dbReference type="EMBL" id="ANW98267.1"/>
    </source>
</evidence>
<keyword evidence="2" id="KW-0547">Nucleotide-binding</keyword>
<evidence type="ECO:0000256" key="2">
    <source>
        <dbReference type="ARBA" id="ARBA00022741"/>
    </source>
</evidence>
<dbReference type="PROSITE" id="PS50893">
    <property type="entry name" value="ABC_TRANSPORTER_2"/>
    <property type="match status" value="1"/>
</dbReference>
<sequence length="251" mass="28856">MEPAVEIINLSKSYILNNKELKALENVNLSAENGKFISIIGPSGCGKSTLFRIIAGLEKDFTGSVFVNGCDVKVTRPYIAYMLQKDLLLPWRNVRQNILLPLELDGSLKNTDTGFVQKMLSEFGLEDFADAYPDELSGGMRQRVAFLRTWLMKGSVMLLDEPFGALDALTRNRMQDWLLNIWEKHRKTVLFITHDIEEAVYLSDEVYVMGPRPGRIIDRLNIELERPRKRDIIYTPVFIEYKKYLMKSLTI</sequence>
<dbReference type="AlphaFoldDB" id="A0A1B1YBY5"/>
<proteinExistence type="predicted"/>
<dbReference type="GO" id="GO:0005524">
    <property type="term" value="F:ATP binding"/>
    <property type="evidence" value="ECO:0007669"/>
    <property type="project" value="UniProtKB-KW"/>
</dbReference>
<feature type="domain" description="ABC transporter" evidence="4">
    <location>
        <begin position="5"/>
        <end position="236"/>
    </location>
</feature>
<dbReference type="Gene3D" id="3.40.50.300">
    <property type="entry name" value="P-loop containing nucleotide triphosphate hydrolases"/>
    <property type="match status" value="1"/>
</dbReference>
<dbReference type="InterPro" id="IPR027417">
    <property type="entry name" value="P-loop_NTPase"/>
</dbReference>
<protein>
    <submittedName>
        <fullName evidence="5">Nitrate ABC transporter ATP-binding protein</fullName>
    </submittedName>
</protein>
<evidence type="ECO:0000313" key="6">
    <source>
        <dbReference type="Proteomes" id="UP000092971"/>
    </source>
</evidence>
<dbReference type="InterPro" id="IPR017871">
    <property type="entry name" value="ABC_transporter-like_CS"/>
</dbReference>
<evidence type="ECO:0000259" key="4">
    <source>
        <dbReference type="PROSITE" id="PS50893"/>
    </source>
</evidence>
<dbReference type="SUPFAM" id="SSF52540">
    <property type="entry name" value="P-loop containing nucleoside triphosphate hydrolases"/>
    <property type="match status" value="1"/>
</dbReference>
<dbReference type="EMBL" id="CP014672">
    <property type="protein sequence ID" value="ANW98267.1"/>
    <property type="molecule type" value="Genomic_DNA"/>
</dbReference>
<dbReference type="PANTHER" id="PTHR42788:SF2">
    <property type="entry name" value="ABC TRANSPORTER ATP-BINDING PROTEIN"/>
    <property type="match status" value="1"/>
</dbReference>
<dbReference type="InterPro" id="IPR003439">
    <property type="entry name" value="ABC_transporter-like_ATP-bd"/>
</dbReference>
<dbReference type="InterPro" id="IPR003593">
    <property type="entry name" value="AAA+_ATPase"/>
</dbReference>
<dbReference type="OrthoDB" id="9801958at2"/>
<keyword evidence="3 5" id="KW-0067">ATP-binding</keyword>
<dbReference type="PANTHER" id="PTHR42788">
    <property type="entry name" value="TAURINE IMPORT ATP-BINDING PROTEIN-RELATED"/>
    <property type="match status" value="1"/>
</dbReference>
<reference evidence="5 6" key="1">
    <citation type="submission" date="2016-02" db="EMBL/GenBank/DDBJ databases">
        <title>Comparison of Clostridium stercorarium subspecies using comparative genomics and transcriptomics.</title>
        <authorList>
            <person name="Schellenberg J."/>
            <person name="Thallinger G."/>
            <person name="Levin D.B."/>
            <person name="Zhang X."/>
            <person name="Alvare G."/>
            <person name="Fristensky B."/>
            <person name="Sparling R."/>
        </authorList>
    </citation>
    <scope>NUCLEOTIDE SEQUENCE [LARGE SCALE GENOMIC DNA]</scope>
    <source>
        <strain evidence="5 6">DSM 2910</strain>
    </source>
</reference>
<dbReference type="Pfam" id="PF00005">
    <property type="entry name" value="ABC_tran"/>
    <property type="match status" value="1"/>
</dbReference>